<dbReference type="PANTHER" id="PTHR30535:SF7">
    <property type="entry name" value="IRON(III) DICITRATE-BINDING PROTEIN"/>
    <property type="match status" value="1"/>
</dbReference>
<evidence type="ECO:0000313" key="4">
    <source>
        <dbReference type="Proteomes" id="UP000316313"/>
    </source>
</evidence>
<dbReference type="Proteomes" id="UP000316313">
    <property type="component" value="Chromosome"/>
</dbReference>
<dbReference type="Gene3D" id="3.40.50.1980">
    <property type="entry name" value="Nitrogenase molybdenum iron protein domain"/>
    <property type="match status" value="2"/>
</dbReference>
<feature type="signal peptide" evidence="1">
    <location>
        <begin position="1"/>
        <end position="21"/>
    </location>
</feature>
<dbReference type="OrthoDB" id="9797850at2"/>
<dbReference type="AlphaFoldDB" id="A0A4Y6UMZ8"/>
<dbReference type="Pfam" id="PF01497">
    <property type="entry name" value="Peripla_BP_2"/>
    <property type="match status" value="1"/>
</dbReference>
<evidence type="ECO:0000259" key="2">
    <source>
        <dbReference type="PROSITE" id="PS50983"/>
    </source>
</evidence>
<dbReference type="KEGG" id="ssam:E3D00_09450"/>
<dbReference type="InterPro" id="IPR050902">
    <property type="entry name" value="ABC_Transporter_SBP"/>
</dbReference>
<evidence type="ECO:0000313" key="3">
    <source>
        <dbReference type="EMBL" id="QDH17766.1"/>
    </source>
</evidence>
<proteinExistence type="predicted"/>
<evidence type="ECO:0000256" key="1">
    <source>
        <dbReference type="SAM" id="SignalP"/>
    </source>
</evidence>
<organism evidence="3 4">
    <name type="scientific">Swingsia samuiensis</name>
    <dbReference type="NCBI Taxonomy" id="1293412"/>
    <lineage>
        <taxon>Bacteria</taxon>
        <taxon>Pseudomonadati</taxon>
        <taxon>Pseudomonadota</taxon>
        <taxon>Alphaproteobacteria</taxon>
        <taxon>Acetobacterales</taxon>
        <taxon>Acetobacteraceae</taxon>
        <taxon>Swingsia</taxon>
    </lineage>
</organism>
<feature type="chain" id="PRO_5021479253" evidence="1">
    <location>
        <begin position="22"/>
        <end position="316"/>
    </location>
</feature>
<dbReference type="PANTHER" id="PTHR30535">
    <property type="entry name" value="VITAMIN B12-BINDING PROTEIN"/>
    <property type="match status" value="1"/>
</dbReference>
<protein>
    <submittedName>
        <fullName evidence="3">ABC transporter substrate-binding protein</fullName>
    </submittedName>
</protein>
<dbReference type="SUPFAM" id="SSF53807">
    <property type="entry name" value="Helical backbone' metal receptor"/>
    <property type="match status" value="1"/>
</dbReference>
<dbReference type="EMBL" id="CP038141">
    <property type="protein sequence ID" value="QDH17766.1"/>
    <property type="molecule type" value="Genomic_DNA"/>
</dbReference>
<dbReference type="InterPro" id="IPR002491">
    <property type="entry name" value="ABC_transptr_periplasmic_BD"/>
</dbReference>
<reference evidence="3 4" key="1">
    <citation type="submission" date="2019-03" db="EMBL/GenBank/DDBJ databases">
        <title>The complete genome sequence of Swingsia samuiensis NBRC107927(T).</title>
        <authorList>
            <person name="Chua K.-O."/>
            <person name="Chan K.-G."/>
            <person name="See-Too W.-S."/>
        </authorList>
    </citation>
    <scope>NUCLEOTIDE SEQUENCE [LARGE SCALE GENOMIC DNA]</scope>
    <source>
        <strain evidence="3 4">AH83</strain>
    </source>
</reference>
<dbReference type="CDD" id="cd01148">
    <property type="entry name" value="TroA_a"/>
    <property type="match status" value="1"/>
</dbReference>
<sequence>MRKYLYVCIGIIAFCSKSALAYPVTVKSCGTDVKIEHQPRRAVIHDINMAEMAFSLHLQPYIYGLTGISGWNTPSKDFKQQQGRIPEIATRYPTLEQLVASQTDFFFAGWNYGMRIGGDVTPETLAQQGIPSVVLSESCLRAGGKLELPTLDLLYNDEIRLGIIFNREELARKLVENWKGRVENIRIRLRKIYNIKVFLYDSGEDQPFTAGRYALASELMRLSGGVNIFDDLQTNWGVVSWESVAMREPDVILMVDYGKGVEQKLEFLRHNSLMKENAAVKNNKIYIVHYDDMTPSPQNIPAIEKMALFFHPEMMK</sequence>
<keyword evidence="1" id="KW-0732">Signal</keyword>
<accession>A0A4Y6UMZ8</accession>
<keyword evidence="4" id="KW-1185">Reference proteome</keyword>
<name>A0A4Y6UMZ8_9PROT</name>
<feature type="domain" description="Fe/B12 periplasmic-binding" evidence="2">
    <location>
        <begin position="41"/>
        <end position="316"/>
    </location>
</feature>
<gene>
    <name evidence="3" type="ORF">E3D00_09450</name>
</gene>
<dbReference type="PROSITE" id="PS50983">
    <property type="entry name" value="FE_B12_PBP"/>
    <property type="match status" value="1"/>
</dbReference>